<feature type="transmembrane region" description="Helical" evidence="1">
    <location>
        <begin position="436"/>
        <end position="460"/>
    </location>
</feature>
<evidence type="ECO:0000313" key="2">
    <source>
        <dbReference type="EMBL" id="TXD39007.1"/>
    </source>
</evidence>
<feature type="transmembrane region" description="Helical" evidence="1">
    <location>
        <begin position="280"/>
        <end position="299"/>
    </location>
</feature>
<feature type="transmembrane region" description="Helical" evidence="1">
    <location>
        <begin position="352"/>
        <end position="370"/>
    </location>
</feature>
<organism evidence="2 3">
    <name type="scientific">Lujinxingia vulgaris</name>
    <dbReference type="NCBI Taxonomy" id="2600176"/>
    <lineage>
        <taxon>Bacteria</taxon>
        <taxon>Deltaproteobacteria</taxon>
        <taxon>Bradymonadales</taxon>
        <taxon>Lujinxingiaceae</taxon>
        <taxon>Lujinxingia</taxon>
    </lineage>
</organism>
<dbReference type="InterPro" id="IPR010266">
    <property type="entry name" value="NnrS"/>
</dbReference>
<keyword evidence="1" id="KW-0472">Membrane</keyword>
<name>A0A5C6XAM2_9DELT</name>
<accession>A0A5C6XAM2</accession>
<reference evidence="2 3" key="1">
    <citation type="submission" date="2019-08" db="EMBL/GenBank/DDBJ databases">
        <title>Bradymonadales sp. TMQ4.</title>
        <authorList>
            <person name="Liang Q."/>
        </authorList>
    </citation>
    <scope>NUCLEOTIDE SEQUENCE [LARGE SCALE GENOMIC DNA]</scope>
    <source>
        <strain evidence="2 3">TMQ4</strain>
    </source>
</reference>
<keyword evidence="3" id="KW-1185">Reference proteome</keyword>
<gene>
    <name evidence="2" type="ORF">FRC98_00980</name>
</gene>
<feature type="transmembrane region" description="Helical" evidence="1">
    <location>
        <begin position="505"/>
        <end position="531"/>
    </location>
</feature>
<comment type="caution">
    <text evidence="2">The sequence shown here is derived from an EMBL/GenBank/DDBJ whole genome shotgun (WGS) entry which is preliminary data.</text>
</comment>
<feature type="transmembrane region" description="Helical" evidence="1">
    <location>
        <begin position="376"/>
        <end position="394"/>
    </location>
</feature>
<feature type="transmembrane region" description="Helical" evidence="1">
    <location>
        <begin position="250"/>
        <end position="268"/>
    </location>
</feature>
<dbReference type="Proteomes" id="UP000321412">
    <property type="component" value="Unassembled WGS sequence"/>
</dbReference>
<dbReference type="OrthoDB" id="5487830at2"/>
<feature type="transmembrane region" description="Helical" evidence="1">
    <location>
        <begin position="311"/>
        <end position="331"/>
    </location>
</feature>
<feature type="transmembrane region" description="Helical" evidence="1">
    <location>
        <begin position="472"/>
        <end position="493"/>
    </location>
</feature>
<dbReference type="Pfam" id="PF05940">
    <property type="entry name" value="NnrS"/>
    <property type="match status" value="1"/>
</dbReference>
<evidence type="ECO:0000256" key="1">
    <source>
        <dbReference type="SAM" id="Phobius"/>
    </source>
</evidence>
<dbReference type="AlphaFoldDB" id="A0A5C6XAM2"/>
<feature type="transmembrane region" description="Helical" evidence="1">
    <location>
        <begin position="197"/>
        <end position="214"/>
    </location>
</feature>
<sequence length="542" mass="57922">MNSGLYGILQTQKFLPEVVGGADPPGRGAGLAPQEMRVAQKVRNSCVGVLKCAWGFSKNSWMQRGVGGRLRTWIASSFQGDARNVSVCKRAPLQDKCPGPVQNLRQGRSRRSDAQKLRVPRRQPDFEVSMVQIDLLAPNAPAPTRAPRALWACGFRPFFLVAAIFAVVAVPWWATIFARGLSVATGWSALSWHGHEMIFGFALAVIAGFLLTAVQNWTKGVTAQGPWLMALVALWVAGRVAMSGVWEPGILGAILDLSFIPALAVAIGRPLLASKSRRNYKFLGMLGALFALNLLMHLASLGAPVAGERLWLLGALDLVVVMMLVVGGRVIPMFTSNATGVAVRKSAWLDKALFAFVGLSIVSQIAMGLGAQSLRWVAILSSALAGVAVIARMVGWGTRAALKVPLLWVLHAGHAWIGVGFMLRATAYLWPQVSSAMATHAITVGAVGMLTLGMMARVALGHTGRKLQPHRSLGWAFALLGVAALGRTFLPMVAPALLAGAWPGYYVGFVSFSAALWAVAFLIYAVVYLPVLTRPRVDGRPG</sequence>
<feature type="transmembrane region" description="Helical" evidence="1">
    <location>
        <begin position="226"/>
        <end position="244"/>
    </location>
</feature>
<feature type="transmembrane region" description="Helical" evidence="1">
    <location>
        <begin position="158"/>
        <end position="177"/>
    </location>
</feature>
<keyword evidence="1" id="KW-1133">Transmembrane helix</keyword>
<feature type="transmembrane region" description="Helical" evidence="1">
    <location>
        <begin position="406"/>
        <end position="430"/>
    </location>
</feature>
<protein>
    <submittedName>
        <fullName evidence="2">NnrS family protein</fullName>
    </submittedName>
</protein>
<dbReference type="EMBL" id="VOSM01000001">
    <property type="protein sequence ID" value="TXD39007.1"/>
    <property type="molecule type" value="Genomic_DNA"/>
</dbReference>
<keyword evidence="1" id="KW-0812">Transmembrane</keyword>
<proteinExistence type="predicted"/>
<evidence type="ECO:0000313" key="3">
    <source>
        <dbReference type="Proteomes" id="UP000321412"/>
    </source>
</evidence>